<accession>A0AAF0GIH8</accession>
<sequence>MPRTAFESVQQDEVLRAVTSQNRSRWVLLIGSPIEPMHGYLLDAIDSLPIYRNLRFGAAQTWRNHPELQAFLETASLAMTPAILLVKNGHVEATISGAVPFDLLKRSVDDLCNPSPTDRLAEAMLEADEKAATTPDPLSPRWEAVGVTADGRTLWAEALPAHRTEAGPRNCATCDGGGCPDCTDPV</sequence>
<proteinExistence type="predicted"/>
<dbReference type="RefSeq" id="YP_010842854.1">
    <property type="nucleotide sequence ID" value="NC_079146.1"/>
</dbReference>
<keyword evidence="2" id="KW-1185">Reference proteome</keyword>
<protein>
    <submittedName>
        <fullName evidence="1">Thioredoxin</fullName>
    </submittedName>
</protein>
<name>A0AAF0GIH8_9CAUD</name>
<dbReference type="Proteomes" id="UP001243276">
    <property type="component" value="Segment"/>
</dbReference>
<reference evidence="1" key="1">
    <citation type="submission" date="2023-03" db="EMBL/GenBank/DDBJ databases">
        <authorList>
            <person name="Adamson A.J."/>
            <person name="Baker B.A."/>
            <person name="Galadyk N."/>
            <person name="Joshi D.H."/>
            <person name="Kistler H.E."/>
            <person name="Roberts S.M."/>
            <person name="Saint K.A."/>
            <person name="Sunnen C.N."/>
            <person name="Garlena R.A."/>
            <person name="Russell D.A."/>
            <person name="Pope W.H."/>
            <person name="Jacobs-Sera D."/>
            <person name="Hatfull G.F."/>
        </authorList>
    </citation>
    <scope>NUCLEOTIDE SEQUENCE</scope>
</reference>
<dbReference type="KEGG" id="vg:80560617"/>
<evidence type="ECO:0000313" key="1">
    <source>
        <dbReference type="EMBL" id="WGH20847.1"/>
    </source>
</evidence>
<organism evidence="1 2">
    <name type="scientific">Gordonia phage Commandaria</name>
    <dbReference type="NCBI Taxonomy" id="3038364"/>
    <lineage>
        <taxon>Viruses</taxon>
        <taxon>Duplodnaviria</taxon>
        <taxon>Heunggongvirae</taxon>
        <taxon>Uroviricota</taxon>
        <taxon>Caudoviricetes</taxon>
        <taxon>Zierdtviridae</taxon>
        <taxon>Emilbogenvirinae</taxon>
        <taxon>Commandariavirus</taxon>
        <taxon>Commandariavirus commandaria</taxon>
    </lineage>
</organism>
<gene>
    <name evidence="1" type="primary">64</name>
</gene>
<dbReference type="GeneID" id="80560617"/>
<evidence type="ECO:0000313" key="2">
    <source>
        <dbReference type="Proteomes" id="UP001243276"/>
    </source>
</evidence>
<dbReference type="EMBL" id="OQ709208">
    <property type="protein sequence ID" value="WGH20847.1"/>
    <property type="molecule type" value="Genomic_DNA"/>
</dbReference>